<feature type="region of interest" description="Disordered" evidence="5">
    <location>
        <begin position="162"/>
        <end position="184"/>
    </location>
</feature>
<dbReference type="OrthoDB" id="5979691at2759"/>
<dbReference type="InterPro" id="IPR002172">
    <property type="entry name" value="LDrepeatLR_classA_rpt"/>
</dbReference>
<dbReference type="Gene3D" id="2.40.10.10">
    <property type="entry name" value="Trypsin-like serine proteases"/>
    <property type="match status" value="1"/>
</dbReference>
<sequence>MSSTRAASLALPNNAFEFLDDSPVKMIKHFNLAPPSASSINIRRHSSHHCPIIDKVSEEQKCLQIVPVLPQLPPSQPPPVPKRTFKLSFDNSTNSNDASPSEEANRRSSKKILKKQKSRKQSEISFSTESDDDFLSNESVFEDLPTGDLRNFENSKQFLISNRSSSDSNKSQNTIDTGYVSSNDNDRMFFGGSETFRSRFPSVETQSSLDSNSDMKISSVPSQYTQNIYKVNHTNQTKSTGNDINFRSPPIIPLRKPSSVPKLPPPISVLTRTTGTPPVPPIRSQISLDSAVKIGRNSGGQANNRISSNGNARSVIKPQIHHPKFCNRQDSSISSDSYSITSSPGYNNKSMEAPLLQHASKINKSAIRHQDSSDSFGMTSRYNFTGRVNIRQDSNVSSDSFSQTSSPGYNTKHMDAPLLNAAINAHISVNKISATKQHRKGIEEVVEIVPTSPITKSVSTPASLQTIVRFQNGSNGSLQHKIINRRKSSNPYVTRGRLQFRMLQILLNAVALLIIAGGLAAYFKAYPNVKFVNKTIITQQGYPIEDLKGSSLMETTHRCGFFFDVFGLDLPEYLNCKILTDSNDPDICIGLKEVQQAKIRAQRPTCSGFLCDKKRCLPSDWRCDGHVDCQDQSDESECDACDVGAIYCGEKRCMSQKHVCDGVIDCPYGQDERNCIRLSDRYGDIGKGTLEVYKPDIKLWVPACINDNWDHSTSPSTVCTMLGYSSVNSSKLIMRETKLPMSYNKDTPAMWRMYQKKHSNILKDFNSCPVNGNYQTVDLTCTNYECGKIRARKHRTRTRIVGGSVSTPGDWPFIAAILGGPEEIFYCAGVLISDQFVLTASHCVG</sequence>
<dbReference type="CDD" id="cd00112">
    <property type="entry name" value="LDLa"/>
    <property type="match status" value="2"/>
</dbReference>
<keyword evidence="1 4" id="KW-1015">Disulfide bond</keyword>
<dbReference type="Pfam" id="PF00057">
    <property type="entry name" value="Ldl_recept_a"/>
    <property type="match status" value="1"/>
</dbReference>
<feature type="disulfide bond" evidence="3">
    <location>
        <begin position="660"/>
        <end position="675"/>
    </location>
</feature>
<keyword evidence="6" id="KW-1133">Transmembrane helix</keyword>
<dbReference type="SUPFAM" id="SSF50494">
    <property type="entry name" value="Trypsin-like serine proteases"/>
    <property type="match status" value="1"/>
</dbReference>
<feature type="domain" description="SRCR" evidence="7">
    <location>
        <begin position="676"/>
        <end position="782"/>
    </location>
</feature>
<name>A0A9Q0N4C4_9DIPT</name>
<dbReference type="InterPro" id="IPR018114">
    <property type="entry name" value="TRYPSIN_HIS"/>
</dbReference>
<dbReference type="PROSITE" id="PS50068">
    <property type="entry name" value="LDLRA_2"/>
    <property type="match status" value="2"/>
</dbReference>
<keyword evidence="9" id="KW-1185">Reference proteome</keyword>
<dbReference type="GO" id="GO:0006508">
    <property type="term" value="P:proteolysis"/>
    <property type="evidence" value="ECO:0007669"/>
    <property type="project" value="InterPro"/>
</dbReference>
<dbReference type="Gene3D" id="4.10.400.10">
    <property type="entry name" value="Low-density Lipoprotein Receptor"/>
    <property type="match status" value="2"/>
</dbReference>
<proteinExistence type="inferred from homology"/>
<feature type="compositionally biased region" description="Polar residues" evidence="5">
    <location>
        <begin position="174"/>
        <end position="183"/>
    </location>
</feature>
<feature type="disulfide bond" evidence="3">
    <location>
        <begin position="623"/>
        <end position="638"/>
    </location>
</feature>
<keyword evidence="6" id="KW-0812">Transmembrane</keyword>
<feature type="compositionally biased region" description="Low complexity" evidence="5">
    <location>
        <begin position="162"/>
        <end position="173"/>
    </location>
</feature>
<gene>
    <name evidence="8" type="primary">Corin</name>
    <name evidence="8" type="ORF">Bhyg_07634</name>
</gene>
<evidence type="ECO:0000256" key="5">
    <source>
        <dbReference type="SAM" id="MobiDB-lite"/>
    </source>
</evidence>
<feature type="transmembrane region" description="Helical" evidence="6">
    <location>
        <begin position="505"/>
        <end position="523"/>
    </location>
</feature>
<comment type="caution">
    <text evidence="4">Lacks conserved residue(s) required for the propagation of feature annotation.</text>
</comment>
<comment type="similarity">
    <text evidence="2">Belongs to the peptidase S1 family. CLIP subfamily.</text>
</comment>
<feature type="disulfide bond" evidence="3">
    <location>
        <begin position="611"/>
        <end position="629"/>
    </location>
</feature>
<dbReference type="AlphaFoldDB" id="A0A9Q0N4C4"/>
<dbReference type="InterPro" id="IPR036055">
    <property type="entry name" value="LDL_receptor-like_sf"/>
</dbReference>
<evidence type="ECO:0000256" key="3">
    <source>
        <dbReference type="PROSITE-ProRule" id="PRU00124"/>
    </source>
</evidence>
<dbReference type="GO" id="GO:0016020">
    <property type="term" value="C:membrane"/>
    <property type="evidence" value="ECO:0007669"/>
    <property type="project" value="InterPro"/>
</dbReference>
<accession>A0A9Q0N4C4</accession>
<protein>
    <submittedName>
        <fullName evidence="8">Atrial natriuretic peptide-converting enzyme</fullName>
    </submittedName>
</protein>
<feature type="non-terminal residue" evidence="8">
    <location>
        <position position="845"/>
    </location>
</feature>
<dbReference type="InterPro" id="IPR001190">
    <property type="entry name" value="SRCR"/>
</dbReference>
<dbReference type="Proteomes" id="UP001151699">
    <property type="component" value="Chromosome B"/>
</dbReference>
<evidence type="ECO:0000256" key="1">
    <source>
        <dbReference type="ARBA" id="ARBA00023157"/>
    </source>
</evidence>
<evidence type="ECO:0000313" key="8">
    <source>
        <dbReference type="EMBL" id="KAJ6642681.1"/>
    </source>
</evidence>
<evidence type="ECO:0000256" key="4">
    <source>
        <dbReference type="PROSITE-ProRule" id="PRU00196"/>
    </source>
</evidence>
<dbReference type="InterPro" id="IPR043504">
    <property type="entry name" value="Peptidase_S1_PA_chymotrypsin"/>
</dbReference>
<dbReference type="PROSITE" id="PS50287">
    <property type="entry name" value="SRCR_2"/>
    <property type="match status" value="1"/>
</dbReference>
<evidence type="ECO:0000313" key="9">
    <source>
        <dbReference type="Proteomes" id="UP001151699"/>
    </source>
</evidence>
<evidence type="ECO:0000259" key="7">
    <source>
        <dbReference type="PROSITE" id="PS50287"/>
    </source>
</evidence>
<feature type="compositionally biased region" description="Polar residues" evidence="5">
    <location>
        <begin position="89"/>
        <end position="99"/>
    </location>
</feature>
<feature type="compositionally biased region" description="Pro residues" evidence="5">
    <location>
        <begin position="70"/>
        <end position="81"/>
    </location>
</feature>
<keyword evidence="6" id="KW-0472">Membrane</keyword>
<feature type="compositionally biased region" description="Basic residues" evidence="5">
    <location>
        <begin position="107"/>
        <end position="119"/>
    </location>
</feature>
<feature type="region of interest" description="Disordered" evidence="5">
    <location>
        <begin position="69"/>
        <end position="129"/>
    </location>
</feature>
<dbReference type="PANTHER" id="PTHR24252:SF7">
    <property type="entry name" value="HYALIN"/>
    <property type="match status" value="1"/>
</dbReference>
<evidence type="ECO:0000256" key="6">
    <source>
        <dbReference type="SAM" id="Phobius"/>
    </source>
</evidence>
<dbReference type="PANTHER" id="PTHR24252">
    <property type="entry name" value="ACROSIN-RELATED"/>
    <property type="match status" value="1"/>
</dbReference>
<feature type="disulfide bond" evidence="3">
    <location>
        <begin position="648"/>
        <end position="666"/>
    </location>
</feature>
<dbReference type="PRINTS" id="PR00261">
    <property type="entry name" value="LDLRECEPTOR"/>
</dbReference>
<dbReference type="SUPFAM" id="SSF57424">
    <property type="entry name" value="LDL receptor-like module"/>
    <property type="match status" value="2"/>
</dbReference>
<feature type="disulfide bond" evidence="4">
    <location>
        <begin position="704"/>
        <end position="768"/>
    </location>
</feature>
<feature type="disulfide bond" evidence="3">
    <location>
        <begin position="641"/>
        <end position="653"/>
    </location>
</feature>
<dbReference type="PROSITE" id="PS00134">
    <property type="entry name" value="TRYPSIN_HIS"/>
    <property type="match status" value="1"/>
</dbReference>
<dbReference type="SMART" id="SM00192">
    <property type="entry name" value="LDLa"/>
    <property type="match status" value="2"/>
</dbReference>
<dbReference type="GO" id="GO:0004252">
    <property type="term" value="F:serine-type endopeptidase activity"/>
    <property type="evidence" value="ECO:0007669"/>
    <property type="project" value="InterPro"/>
</dbReference>
<reference evidence="8" key="1">
    <citation type="submission" date="2022-07" db="EMBL/GenBank/DDBJ databases">
        <authorList>
            <person name="Trinca V."/>
            <person name="Uliana J.V.C."/>
            <person name="Torres T.T."/>
            <person name="Ward R.J."/>
            <person name="Monesi N."/>
        </authorList>
    </citation>
    <scope>NUCLEOTIDE SEQUENCE</scope>
    <source>
        <strain evidence="8">HSMRA1968</strain>
        <tissue evidence="8">Whole embryos</tissue>
    </source>
</reference>
<dbReference type="InterPro" id="IPR001254">
    <property type="entry name" value="Trypsin_dom"/>
</dbReference>
<evidence type="ECO:0000256" key="2">
    <source>
        <dbReference type="ARBA" id="ARBA00024195"/>
    </source>
</evidence>
<dbReference type="EMBL" id="WJQU01000002">
    <property type="protein sequence ID" value="KAJ6642681.1"/>
    <property type="molecule type" value="Genomic_DNA"/>
</dbReference>
<organism evidence="8 9">
    <name type="scientific">Pseudolycoriella hygida</name>
    <dbReference type="NCBI Taxonomy" id="35572"/>
    <lineage>
        <taxon>Eukaryota</taxon>
        <taxon>Metazoa</taxon>
        <taxon>Ecdysozoa</taxon>
        <taxon>Arthropoda</taxon>
        <taxon>Hexapoda</taxon>
        <taxon>Insecta</taxon>
        <taxon>Pterygota</taxon>
        <taxon>Neoptera</taxon>
        <taxon>Endopterygota</taxon>
        <taxon>Diptera</taxon>
        <taxon>Nematocera</taxon>
        <taxon>Sciaroidea</taxon>
        <taxon>Sciaridae</taxon>
        <taxon>Pseudolycoriella</taxon>
    </lineage>
</organism>
<dbReference type="Pfam" id="PF00089">
    <property type="entry name" value="Trypsin"/>
    <property type="match status" value="1"/>
</dbReference>
<dbReference type="InterPro" id="IPR009003">
    <property type="entry name" value="Peptidase_S1_PA"/>
</dbReference>
<comment type="caution">
    <text evidence="8">The sequence shown here is derived from an EMBL/GenBank/DDBJ whole genome shotgun (WGS) entry which is preliminary data.</text>
</comment>